<name>A7SZ98_NEMVE</name>
<evidence type="ECO:0000313" key="3">
    <source>
        <dbReference type="Proteomes" id="UP000001593"/>
    </source>
</evidence>
<accession>A7SZ98</accession>
<dbReference type="InParanoid" id="A7SZ98"/>
<feature type="compositionally biased region" description="Polar residues" evidence="1">
    <location>
        <begin position="46"/>
        <end position="56"/>
    </location>
</feature>
<keyword evidence="3" id="KW-1185">Reference proteome</keyword>
<proteinExistence type="predicted"/>
<feature type="region of interest" description="Disordered" evidence="1">
    <location>
        <begin position="1"/>
        <end position="56"/>
    </location>
</feature>
<dbReference type="EMBL" id="DS469956">
    <property type="protein sequence ID" value="EDO30971.1"/>
    <property type="molecule type" value="Genomic_DNA"/>
</dbReference>
<feature type="compositionally biased region" description="Polar residues" evidence="1">
    <location>
        <begin position="14"/>
        <end position="34"/>
    </location>
</feature>
<dbReference type="PANTHER" id="PTHR47331">
    <property type="entry name" value="PHD-TYPE DOMAIN-CONTAINING PROTEIN"/>
    <property type="match status" value="1"/>
</dbReference>
<sequence>MTKQAMPNDPSLEIDQQGQQEIPHNNSASNSQDRPPTTPPIPPNTQQEITHSQQSPVTATHVLDQWIDDLVEFEETIVQPQESTTMSIAGALYKLEASKDIPTVALTKFDGNPLDYADFVDKFKIHIHDKNHLSNNIRMIQLKMHLAGEAERCIAVNTITKGDRIGKNDRIKLREFSIDVVSCLATMKRIGYFAYINANKNLRRIVMRLPDHLIERWQSVSSDLREENVTPSIQHISDFIRKRVKAEFDPDFGDIGIGRNDQNQTQPRERKDVFAVGQQARTTNCFVGHRVPDGYRHSQ</sequence>
<dbReference type="AlphaFoldDB" id="A7SZ98"/>
<dbReference type="Proteomes" id="UP000001593">
    <property type="component" value="Unassembled WGS sequence"/>
</dbReference>
<dbReference type="HOGENOM" id="CLU_931567_0_0_1"/>
<protein>
    <submittedName>
        <fullName evidence="2">Uncharacterized protein</fullName>
    </submittedName>
</protein>
<gene>
    <name evidence="2" type="ORF">NEMVEDRAFT_v1g219869</name>
</gene>
<organism evidence="2 3">
    <name type="scientific">Nematostella vectensis</name>
    <name type="common">Starlet sea anemone</name>
    <dbReference type="NCBI Taxonomy" id="45351"/>
    <lineage>
        <taxon>Eukaryota</taxon>
        <taxon>Metazoa</taxon>
        <taxon>Cnidaria</taxon>
        <taxon>Anthozoa</taxon>
        <taxon>Hexacorallia</taxon>
        <taxon>Actiniaria</taxon>
        <taxon>Edwardsiidae</taxon>
        <taxon>Nematostella</taxon>
    </lineage>
</organism>
<dbReference type="PhylomeDB" id="A7SZ98"/>
<evidence type="ECO:0000256" key="1">
    <source>
        <dbReference type="SAM" id="MobiDB-lite"/>
    </source>
</evidence>
<evidence type="ECO:0000313" key="2">
    <source>
        <dbReference type="EMBL" id="EDO30971.1"/>
    </source>
</evidence>
<reference evidence="2 3" key="1">
    <citation type="journal article" date="2007" name="Science">
        <title>Sea anemone genome reveals ancestral eumetazoan gene repertoire and genomic organization.</title>
        <authorList>
            <person name="Putnam N.H."/>
            <person name="Srivastava M."/>
            <person name="Hellsten U."/>
            <person name="Dirks B."/>
            <person name="Chapman J."/>
            <person name="Salamov A."/>
            <person name="Terry A."/>
            <person name="Shapiro H."/>
            <person name="Lindquist E."/>
            <person name="Kapitonov V.V."/>
            <person name="Jurka J."/>
            <person name="Genikhovich G."/>
            <person name="Grigoriev I.V."/>
            <person name="Lucas S.M."/>
            <person name="Steele R.E."/>
            <person name="Finnerty J.R."/>
            <person name="Technau U."/>
            <person name="Martindale M.Q."/>
            <person name="Rokhsar D.S."/>
        </authorList>
    </citation>
    <scope>NUCLEOTIDE SEQUENCE [LARGE SCALE GENOMIC DNA]</scope>
    <source>
        <strain evidence="3">CH2 X CH6</strain>
    </source>
</reference>